<dbReference type="Proteomes" id="UP001497497">
    <property type="component" value="Unassembled WGS sequence"/>
</dbReference>
<feature type="region of interest" description="Disordered" evidence="1">
    <location>
        <begin position="232"/>
        <end position="251"/>
    </location>
</feature>
<feature type="compositionally biased region" description="Low complexity" evidence="1">
    <location>
        <begin position="893"/>
        <end position="919"/>
    </location>
</feature>
<gene>
    <name evidence="3" type="ORF">GSLYS_00003258001</name>
</gene>
<feature type="compositionally biased region" description="Basic and acidic residues" evidence="1">
    <location>
        <begin position="377"/>
        <end position="390"/>
    </location>
</feature>
<feature type="compositionally biased region" description="Polar residues" evidence="1">
    <location>
        <begin position="619"/>
        <end position="633"/>
    </location>
</feature>
<keyword evidence="2" id="KW-0812">Transmembrane</keyword>
<dbReference type="EMBL" id="CAXITT010000042">
    <property type="protein sequence ID" value="CAL1529103.1"/>
    <property type="molecule type" value="Genomic_DNA"/>
</dbReference>
<feature type="transmembrane region" description="Helical" evidence="2">
    <location>
        <begin position="12"/>
        <end position="35"/>
    </location>
</feature>
<evidence type="ECO:0000313" key="4">
    <source>
        <dbReference type="Proteomes" id="UP001497497"/>
    </source>
</evidence>
<feature type="compositionally biased region" description="Basic residues" evidence="1">
    <location>
        <begin position="587"/>
        <end position="599"/>
    </location>
</feature>
<feature type="transmembrane region" description="Helical" evidence="2">
    <location>
        <begin position="189"/>
        <end position="212"/>
    </location>
</feature>
<feature type="compositionally biased region" description="Pro residues" evidence="1">
    <location>
        <begin position="920"/>
        <end position="929"/>
    </location>
</feature>
<keyword evidence="4" id="KW-1185">Reference proteome</keyword>
<feature type="compositionally biased region" description="Basic and acidic residues" evidence="1">
    <location>
        <begin position="451"/>
        <end position="461"/>
    </location>
</feature>
<feature type="compositionally biased region" description="Polar residues" evidence="1">
    <location>
        <begin position="1047"/>
        <end position="1078"/>
    </location>
</feature>
<evidence type="ECO:0000256" key="2">
    <source>
        <dbReference type="SAM" id="Phobius"/>
    </source>
</evidence>
<feature type="compositionally biased region" description="Basic and acidic residues" evidence="1">
    <location>
        <begin position="799"/>
        <end position="813"/>
    </location>
</feature>
<feature type="compositionally biased region" description="Basic and acidic residues" evidence="1">
    <location>
        <begin position="529"/>
        <end position="586"/>
    </location>
</feature>
<protein>
    <submittedName>
        <fullName evidence="3">Uncharacterized protein</fullName>
    </submittedName>
</protein>
<feature type="compositionally biased region" description="Basic residues" evidence="1">
    <location>
        <begin position="743"/>
        <end position="758"/>
    </location>
</feature>
<feature type="compositionally biased region" description="Polar residues" evidence="1">
    <location>
        <begin position="1004"/>
        <end position="1038"/>
    </location>
</feature>
<keyword evidence="2" id="KW-1133">Transmembrane helix</keyword>
<feature type="region of interest" description="Disordered" evidence="1">
    <location>
        <begin position="738"/>
        <end position="929"/>
    </location>
</feature>
<feature type="compositionally biased region" description="Acidic residues" evidence="1">
    <location>
        <begin position="883"/>
        <end position="892"/>
    </location>
</feature>
<feature type="compositionally biased region" description="Basic and acidic residues" evidence="1">
    <location>
        <begin position="468"/>
        <end position="492"/>
    </location>
</feature>
<organism evidence="3 4">
    <name type="scientific">Lymnaea stagnalis</name>
    <name type="common">Great pond snail</name>
    <name type="synonym">Helix stagnalis</name>
    <dbReference type="NCBI Taxonomy" id="6523"/>
    <lineage>
        <taxon>Eukaryota</taxon>
        <taxon>Metazoa</taxon>
        <taxon>Spiralia</taxon>
        <taxon>Lophotrochozoa</taxon>
        <taxon>Mollusca</taxon>
        <taxon>Gastropoda</taxon>
        <taxon>Heterobranchia</taxon>
        <taxon>Euthyneura</taxon>
        <taxon>Panpulmonata</taxon>
        <taxon>Hygrophila</taxon>
        <taxon>Lymnaeoidea</taxon>
        <taxon>Lymnaeidae</taxon>
        <taxon>Lymnaea</taxon>
    </lineage>
</organism>
<accession>A0AAV2H7J7</accession>
<feature type="compositionally biased region" description="Low complexity" evidence="1">
    <location>
        <begin position="342"/>
        <end position="363"/>
    </location>
</feature>
<feature type="compositionally biased region" description="Basic residues" evidence="1">
    <location>
        <begin position="861"/>
        <end position="873"/>
    </location>
</feature>
<feature type="compositionally biased region" description="Basic and acidic residues" evidence="1">
    <location>
        <begin position="284"/>
        <end position="303"/>
    </location>
</feature>
<evidence type="ECO:0000313" key="3">
    <source>
        <dbReference type="EMBL" id="CAL1529103.1"/>
    </source>
</evidence>
<proteinExistence type="predicted"/>
<feature type="compositionally biased region" description="Basic residues" evidence="1">
    <location>
        <begin position="501"/>
        <end position="515"/>
    </location>
</feature>
<comment type="caution">
    <text evidence="3">The sequence shown here is derived from an EMBL/GenBank/DDBJ whole genome shotgun (WGS) entry which is preliminary data.</text>
</comment>
<feature type="compositionally biased region" description="Low complexity" evidence="1">
    <location>
        <begin position="396"/>
        <end position="407"/>
    </location>
</feature>
<reference evidence="3 4" key="1">
    <citation type="submission" date="2024-04" db="EMBL/GenBank/DDBJ databases">
        <authorList>
            <consortium name="Genoscope - CEA"/>
            <person name="William W."/>
        </authorList>
    </citation>
    <scope>NUCLEOTIDE SEQUENCE [LARGE SCALE GENOMIC DNA]</scope>
</reference>
<dbReference type="AlphaFoldDB" id="A0AAV2H7J7"/>
<sequence>MAELKLGFPLDLHNGIFMLILASLIVAVVDSAAVANTQYSLDLRSDCISVGFLDVPRDQLIYVRGRSGATSTQQQLSCYLQFNPQTDGDTLKMWLEPGAVISDCDVSLELQMSNSDPLGKPDLQLKYTLGCRSTANSIPTLEMVNGKASIRLIRKNYDDTDYFFQIGVSAKRSVAAVTPGDSSSGNTGMIVGIVAGIIAIIIIAVVVCVCCYRKHHNGEIFRSKKDLPKDQSFGYENSSMKNSPHDSLGSEKKLLPGAIRQGEDLKPKSALDRFGPPPKQQNRVYEERNVVRTRNGVDGRDMGSHNNEIGGLQRQGMRRETTGGGAPEINSGIPKAPPLLLPTPSTASSSSSKISEQSSPSAPFLSALHSNPKFRKSFHENEVDAEERVRRVSNHTSTSSMTSIDSTNQALIKPKLPPVPKSPTRSPSPQRRRDVAGISRARPSSSASDVSKFEDDLKEIKTLPSQKPKNEHSLKPSRDLPRGRPKERKFKDDDSDSDSGKHKRDNASRQHRKTSNKRDEKDSDSDSIYSRDKKDTSKSRNKSRERQDEREGKKTRNHERKPVEDFDIESGRKKSRDGDKEYEGRFKKSAGVRKSKGKGTNKMGRSRSTGSALDDLESNHSYPQSKTTGSVRSLNFVEVDDEDLDSNYMPFKRAGSKQSLYASRSSLYGRKRKNSMGETVSLSSYKHDDLDSRMGDFDKGSMSHGEKERIFKSTGDLEMRPASAFVVRDCSTWTGSDKGVFVHGKRTHTKTRSVKRYNRGTQTIFSRDRRDSVGSARSGVSSKSGISTRSNHRLKSRSKSQESLRKQKRSRDYSDDDRSEDSRDGQHRSRKKSQNKYDSGDDRKKRSRSKDKDSDSDHSGYKHNRKPKPRHRKLTDNSLELSSSDDDHDDDATSIAASSVVPASIYQQNQQPAYQLQQPGYPPQQPGYPPQFIPMGYPVAPYPQPVPGYVATAPGGPPMMVPMTLTKPPIAAKPQIAPQPTASKWDQLVNLTEGMKKRRHQMGESINDTESVMSSMWSQPTPYASHPQNYYSPPSYKTAQAMGDPNATYSTNYHDSSSHQSSPNQQYGNTYLPSESNI</sequence>
<feature type="compositionally biased region" description="Basic and acidic residues" evidence="1">
    <location>
        <begin position="838"/>
        <end position="860"/>
    </location>
</feature>
<name>A0AAV2H7J7_LYMST</name>
<feature type="compositionally biased region" description="Polar residues" evidence="1">
    <location>
        <begin position="778"/>
        <end position="789"/>
    </location>
</feature>
<feature type="region of interest" description="Disordered" evidence="1">
    <location>
        <begin position="265"/>
        <end position="634"/>
    </location>
</feature>
<feature type="region of interest" description="Disordered" evidence="1">
    <location>
        <begin position="997"/>
        <end position="1078"/>
    </location>
</feature>
<keyword evidence="2" id="KW-0472">Membrane</keyword>
<evidence type="ECO:0000256" key="1">
    <source>
        <dbReference type="SAM" id="MobiDB-lite"/>
    </source>
</evidence>